<organism evidence="1 2">
    <name type="scientific">Eretmocerus hayati</name>
    <dbReference type="NCBI Taxonomy" id="131215"/>
    <lineage>
        <taxon>Eukaryota</taxon>
        <taxon>Metazoa</taxon>
        <taxon>Ecdysozoa</taxon>
        <taxon>Arthropoda</taxon>
        <taxon>Hexapoda</taxon>
        <taxon>Insecta</taxon>
        <taxon>Pterygota</taxon>
        <taxon>Neoptera</taxon>
        <taxon>Endopterygota</taxon>
        <taxon>Hymenoptera</taxon>
        <taxon>Apocrita</taxon>
        <taxon>Proctotrupomorpha</taxon>
        <taxon>Chalcidoidea</taxon>
        <taxon>Aphelinidae</taxon>
        <taxon>Aphelininae</taxon>
        <taxon>Eretmocerus</taxon>
    </lineage>
</organism>
<dbReference type="EMBL" id="CM056743">
    <property type="protein sequence ID" value="KAJ8671426.1"/>
    <property type="molecule type" value="Genomic_DNA"/>
</dbReference>
<proteinExistence type="predicted"/>
<sequence length="264" mass="29514">MEKATLINTIKCVFNYAQTHESHIRSMCSPRWQSDLRSLSIEVLRRKLRFLLMHISYRSINNLYKKGVLGRECIVPIVCDVLKKKYGSYSDFRDLVDLVHQNTVRELVQGMMLDAEGDAIISSCNHEDLDETLNRPSTSGDAQMTPTEQNNSESADQRPNDDSSDKNSETVQTVEENDVVMDENRPSTSGSTKTVPTEQDNSEFADQQQPNDVSNDGNSETVQTVQGSNVAMDENSHSESTLTATSTVMVRSQSAPRQVFMPPG</sequence>
<protein>
    <submittedName>
        <fullName evidence="1">Uncharacterized protein</fullName>
    </submittedName>
</protein>
<name>A0ACC2NLC6_9HYME</name>
<reference evidence="1" key="1">
    <citation type="submission" date="2023-04" db="EMBL/GenBank/DDBJ databases">
        <title>A chromosome-level genome assembly of the parasitoid wasp Eretmocerus hayati.</title>
        <authorList>
            <person name="Zhong Y."/>
            <person name="Liu S."/>
            <person name="Liu Y."/>
        </authorList>
    </citation>
    <scope>NUCLEOTIDE SEQUENCE</scope>
    <source>
        <strain evidence="1">ZJU_SS_LIU_2023</strain>
    </source>
</reference>
<evidence type="ECO:0000313" key="1">
    <source>
        <dbReference type="EMBL" id="KAJ8671426.1"/>
    </source>
</evidence>
<accession>A0ACC2NLC6</accession>
<evidence type="ECO:0000313" key="2">
    <source>
        <dbReference type="Proteomes" id="UP001239111"/>
    </source>
</evidence>
<dbReference type="Proteomes" id="UP001239111">
    <property type="component" value="Chromosome 3"/>
</dbReference>
<comment type="caution">
    <text evidence="1">The sequence shown here is derived from an EMBL/GenBank/DDBJ whole genome shotgun (WGS) entry which is preliminary data.</text>
</comment>
<gene>
    <name evidence="1" type="ORF">QAD02_002685</name>
</gene>
<keyword evidence="2" id="KW-1185">Reference proteome</keyword>